<comment type="similarity">
    <text evidence="3">Belongs to the APS1/VSP family.</text>
</comment>
<dbReference type="InterPro" id="IPR023214">
    <property type="entry name" value="HAD_sf"/>
</dbReference>
<evidence type="ECO:0000313" key="6">
    <source>
        <dbReference type="Proteomes" id="UP000467840"/>
    </source>
</evidence>
<keyword evidence="2" id="KW-0325">Glycoprotein</keyword>
<dbReference type="Proteomes" id="UP000467840">
    <property type="component" value="Chromosome 8"/>
</dbReference>
<dbReference type="InterPro" id="IPR014403">
    <property type="entry name" value="APS1/VSP"/>
</dbReference>
<gene>
    <name evidence="5" type="ORF">GH714_003803</name>
</gene>
<organism evidence="5 6">
    <name type="scientific">Hevea brasiliensis</name>
    <name type="common">Para rubber tree</name>
    <name type="synonym">Siphonia brasiliensis</name>
    <dbReference type="NCBI Taxonomy" id="3981"/>
    <lineage>
        <taxon>Eukaryota</taxon>
        <taxon>Viridiplantae</taxon>
        <taxon>Streptophyta</taxon>
        <taxon>Embryophyta</taxon>
        <taxon>Tracheophyta</taxon>
        <taxon>Spermatophyta</taxon>
        <taxon>Magnoliopsida</taxon>
        <taxon>eudicotyledons</taxon>
        <taxon>Gunneridae</taxon>
        <taxon>Pentapetalae</taxon>
        <taxon>rosids</taxon>
        <taxon>fabids</taxon>
        <taxon>Malpighiales</taxon>
        <taxon>Euphorbiaceae</taxon>
        <taxon>Crotonoideae</taxon>
        <taxon>Micrandreae</taxon>
        <taxon>Hevea</taxon>
    </lineage>
</organism>
<dbReference type="EMBL" id="JAAGAX010000016">
    <property type="protein sequence ID" value="KAF2287997.1"/>
    <property type="molecule type" value="Genomic_DNA"/>
</dbReference>
<reference evidence="5 6" key="1">
    <citation type="journal article" date="2020" name="Mol. Plant">
        <title>The Chromosome-Based Rubber Tree Genome Provides New Insights into Spurge Genome Evolution and Rubber Biosynthesis.</title>
        <authorList>
            <person name="Liu J."/>
            <person name="Shi C."/>
            <person name="Shi C.C."/>
            <person name="Li W."/>
            <person name="Zhang Q.J."/>
            <person name="Zhang Y."/>
            <person name="Li K."/>
            <person name="Lu H.F."/>
            <person name="Shi C."/>
            <person name="Zhu S.T."/>
            <person name="Xiao Z.Y."/>
            <person name="Nan H."/>
            <person name="Yue Y."/>
            <person name="Zhu X.G."/>
            <person name="Wu Y."/>
            <person name="Hong X.N."/>
            <person name="Fan G.Y."/>
            <person name="Tong Y."/>
            <person name="Zhang D."/>
            <person name="Mao C.L."/>
            <person name="Liu Y.L."/>
            <person name="Hao S.J."/>
            <person name="Liu W.Q."/>
            <person name="Lv M.Q."/>
            <person name="Zhang H.B."/>
            <person name="Liu Y."/>
            <person name="Hu-Tang G.R."/>
            <person name="Wang J.P."/>
            <person name="Wang J.H."/>
            <person name="Sun Y.H."/>
            <person name="Ni S.B."/>
            <person name="Chen W.B."/>
            <person name="Zhang X.C."/>
            <person name="Jiao Y.N."/>
            <person name="Eichler E.E."/>
            <person name="Li G.H."/>
            <person name="Liu X."/>
            <person name="Gao L.Z."/>
        </authorList>
    </citation>
    <scope>NUCLEOTIDE SEQUENCE [LARGE SCALE GENOMIC DNA]</scope>
    <source>
        <strain evidence="6">cv. GT1</strain>
        <tissue evidence="5">Leaf</tissue>
    </source>
</reference>
<dbReference type="CDD" id="cd07535">
    <property type="entry name" value="HAD_VSP"/>
    <property type="match status" value="1"/>
</dbReference>
<keyword evidence="1 4" id="KW-0732">Signal</keyword>
<dbReference type="InterPro" id="IPR036412">
    <property type="entry name" value="HAD-like_sf"/>
</dbReference>
<feature type="signal peptide" evidence="4">
    <location>
        <begin position="1"/>
        <end position="27"/>
    </location>
</feature>
<dbReference type="Gene3D" id="3.40.50.1000">
    <property type="entry name" value="HAD superfamily/HAD-like"/>
    <property type="match status" value="1"/>
</dbReference>
<dbReference type="Pfam" id="PF03767">
    <property type="entry name" value="Acid_phosphat_B"/>
    <property type="match status" value="1"/>
</dbReference>
<keyword evidence="6" id="KW-1185">Reference proteome</keyword>
<dbReference type="SUPFAM" id="SSF56784">
    <property type="entry name" value="HAD-like"/>
    <property type="match status" value="1"/>
</dbReference>
<dbReference type="NCBIfam" id="TIGR01675">
    <property type="entry name" value="plant-AP"/>
    <property type="match status" value="1"/>
</dbReference>
<evidence type="ECO:0000256" key="3">
    <source>
        <dbReference type="PIRNR" id="PIRNR002674"/>
    </source>
</evidence>
<name>A0A6A6KGU1_HEVBR</name>
<dbReference type="PIRSF" id="PIRSF002674">
    <property type="entry name" value="VSP"/>
    <property type="match status" value="1"/>
</dbReference>
<comment type="caution">
    <text evidence="5">The sequence shown here is derived from an EMBL/GenBank/DDBJ whole genome shotgun (WGS) entry which is preliminary data.</text>
</comment>
<proteinExistence type="inferred from homology"/>
<evidence type="ECO:0000256" key="4">
    <source>
        <dbReference type="SAM" id="SignalP"/>
    </source>
</evidence>
<dbReference type="GO" id="GO:0045735">
    <property type="term" value="F:nutrient reservoir activity"/>
    <property type="evidence" value="ECO:0007669"/>
    <property type="project" value="UniProtKB-UniRule"/>
</dbReference>
<dbReference type="OrthoDB" id="59415at2759"/>
<accession>A0A6A6KGU1</accession>
<evidence type="ECO:0000256" key="1">
    <source>
        <dbReference type="ARBA" id="ARBA00022729"/>
    </source>
</evidence>
<keyword evidence="3" id="KW-0758">Storage protein</keyword>
<comment type="function">
    <text evidence="3">May function as somatic storage protein during early seedling development.</text>
</comment>
<evidence type="ECO:0000313" key="5">
    <source>
        <dbReference type="EMBL" id="KAF2287997.1"/>
    </source>
</evidence>
<dbReference type="InterPro" id="IPR010028">
    <property type="entry name" value="Acid_phosphatase_pln"/>
</dbReference>
<evidence type="ECO:0008006" key="7">
    <source>
        <dbReference type="Google" id="ProtNLM"/>
    </source>
</evidence>
<dbReference type="PANTHER" id="PTHR31284:SF9">
    <property type="entry name" value="HAD SUPERFAMILY, SUBFAMILY IIIB ACID PHOSPHATASE"/>
    <property type="match status" value="1"/>
</dbReference>
<dbReference type="InterPro" id="IPR005519">
    <property type="entry name" value="Acid_phosphat_B-like"/>
</dbReference>
<dbReference type="GO" id="GO:0003993">
    <property type="term" value="F:acid phosphatase activity"/>
    <property type="evidence" value="ECO:0007669"/>
    <property type="project" value="InterPro"/>
</dbReference>
<sequence>MFKAMGHRLQELMILFFLAIFSKAAEGLKPCRAIVAPDAANNNYCLSWRLAVEANNVRGWWTVPARCLHYVEAYMVGGQYDRDIDLITEQILSYVSGIVLSGDGMDAWILDVDDTCLSNIFYYKGKRYGCDPYDPAAFKAWVLKERCTAIPAVFRLFQVLVESGFKVFIVTGRDQTLGQATIHNLHNQGFIGYERLFLRTASYKGQSAVAYKSDIRKQLVGEGYRIWGNVGDQWSDLQGEFSGNRTFKLPNPMYFVP</sequence>
<protein>
    <recommendedName>
        <fullName evidence="7">Acid phosphatase</fullName>
    </recommendedName>
</protein>
<evidence type="ECO:0000256" key="2">
    <source>
        <dbReference type="ARBA" id="ARBA00023180"/>
    </source>
</evidence>
<dbReference type="AlphaFoldDB" id="A0A6A6KGU1"/>
<dbReference type="SMR" id="A0A6A6KGU1"/>
<feature type="chain" id="PRO_5025445807" description="Acid phosphatase" evidence="4">
    <location>
        <begin position="28"/>
        <end position="257"/>
    </location>
</feature>
<dbReference type="PANTHER" id="PTHR31284">
    <property type="entry name" value="ACID PHOSPHATASE-LIKE PROTEIN"/>
    <property type="match status" value="1"/>
</dbReference>